<dbReference type="RefSeq" id="XP_062634046.1">
    <property type="nucleotide sequence ID" value="XM_062781871.1"/>
</dbReference>
<name>A0AAN6ZIP1_9PEZI</name>
<dbReference type="InterPro" id="IPR029058">
    <property type="entry name" value="AB_hydrolase_fold"/>
</dbReference>
<comment type="caution">
    <text evidence="3">The sequence shown here is derived from an EMBL/GenBank/DDBJ whole genome shotgun (WGS) entry which is preliminary data.</text>
</comment>
<dbReference type="EMBL" id="MU853625">
    <property type="protein sequence ID" value="KAK4140675.1"/>
    <property type="molecule type" value="Genomic_DNA"/>
</dbReference>
<evidence type="ECO:0000313" key="4">
    <source>
        <dbReference type="Proteomes" id="UP001302676"/>
    </source>
</evidence>
<gene>
    <name evidence="3" type="ORF">C8A04DRAFT_31762</name>
</gene>
<evidence type="ECO:0000256" key="1">
    <source>
        <dbReference type="SAM" id="SignalP"/>
    </source>
</evidence>
<evidence type="ECO:0000313" key="3">
    <source>
        <dbReference type="EMBL" id="KAK4140675.1"/>
    </source>
</evidence>
<dbReference type="Pfam" id="PF12697">
    <property type="entry name" value="Abhydrolase_6"/>
    <property type="match status" value="1"/>
</dbReference>
<reference evidence="3" key="1">
    <citation type="journal article" date="2023" name="Mol. Phylogenet. Evol.">
        <title>Genome-scale phylogeny and comparative genomics of the fungal order Sordariales.</title>
        <authorList>
            <person name="Hensen N."/>
            <person name="Bonometti L."/>
            <person name="Westerberg I."/>
            <person name="Brannstrom I.O."/>
            <person name="Guillou S."/>
            <person name="Cros-Aarteil S."/>
            <person name="Calhoun S."/>
            <person name="Haridas S."/>
            <person name="Kuo A."/>
            <person name="Mondo S."/>
            <person name="Pangilinan J."/>
            <person name="Riley R."/>
            <person name="LaButti K."/>
            <person name="Andreopoulos B."/>
            <person name="Lipzen A."/>
            <person name="Chen C."/>
            <person name="Yan M."/>
            <person name="Daum C."/>
            <person name="Ng V."/>
            <person name="Clum A."/>
            <person name="Steindorff A."/>
            <person name="Ohm R.A."/>
            <person name="Martin F."/>
            <person name="Silar P."/>
            <person name="Natvig D.O."/>
            <person name="Lalanne C."/>
            <person name="Gautier V."/>
            <person name="Ament-Velasquez S.L."/>
            <person name="Kruys A."/>
            <person name="Hutchinson M.I."/>
            <person name="Powell A.J."/>
            <person name="Barry K."/>
            <person name="Miller A.N."/>
            <person name="Grigoriev I.V."/>
            <person name="Debuchy R."/>
            <person name="Gladieux P."/>
            <person name="Hiltunen Thoren M."/>
            <person name="Johannesson H."/>
        </authorList>
    </citation>
    <scope>NUCLEOTIDE SEQUENCE</scope>
    <source>
        <strain evidence="3">CBS 141.50</strain>
    </source>
</reference>
<feature type="chain" id="PRO_5042874678" evidence="1">
    <location>
        <begin position="21"/>
        <end position="401"/>
    </location>
</feature>
<feature type="signal peptide" evidence="1">
    <location>
        <begin position="1"/>
        <end position="20"/>
    </location>
</feature>
<dbReference type="Gene3D" id="3.40.50.1820">
    <property type="entry name" value="alpha/beta hydrolase"/>
    <property type="match status" value="1"/>
</dbReference>
<accession>A0AAN6ZIP1</accession>
<sequence length="401" mass="43400">MASKLIAFVAAALAITAGEASPTAGHNSHKRSCVQIEVPVPIDTTAIRWQQPRVDNNIDAVDWVRFHTTRTTPNNTELMMGRIPIKGTFKITGQLCVPPKGAAARSDILHVATHGAGFDSRYWDAEIKREEYSYVDAALAEGYSIFTYDRLGTGSSEKPDPYDVVQVNIQVEILRYLTELARSGKLVSASKTLGDCPDKRLKTYKPSKIVHVGHSLGSIISVGLITNYPTESDGLIATGFVMTNIPLPGLNLATWGFEYAPENDPVLFGDRKSGTLVPATKSNMQLNFLRKGTFEPALLDYAWKIRQPVAVSEFASLLSGFGTQGALFKGPLHMVVGENDYGACGGDCTGTYDLELIKATYKGAADVDVHIQPKTGHGLTLSTNATAGYQVSFDFLHKSGL</sequence>
<dbReference type="SUPFAM" id="SSF53474">
    <property type="entry name" value="alpha/beta-Hydrolases"/>
    <property type="match status" value="1"/>
</dbReference>
<keyword evidence="3" id="KW-0378">Hydrolase</keyword>
<feature type="domain" description="AB hydrolase-1" evidence="2">
    <location>
        <begin position="113"/>
        <end position="382"/>
    </location>
</feature>
<dbReference type="InterPro" id="IPR000073">
    <property type="entry name" value="AB_hydrolase_1"/>
</dbReference>
<proteinExistence type="predicted"/>
<evidence type="ECO:0000259" key="2">
    <source>
        <dbReference type="Pfam" id="PF12697"/>
    </source>
</evidence>
<dbReference type="GeneID" id="87818484"/>
<keyword evidence="1" id="KW-0732">Signal</keyword>
<dbReference type="Proteomes" id="UP001302676">
    <property type="component" value="Unassembled WGS sequence"/>
</dbReference>
<dbReference type="GO" id="GO:0016787">
    <property type="term" value="F:hydrolase activity"/>
    <property type="evidence" value="ECO:0007669"/>
    <property type="project" value="UniProtKB-KW"/>
</dbReference>
<dbReference type="AlphaFoldDB" id="A0AAN6ZIP1"/>
<organism evidence="3 4">
    <name type="scientific">Dichotomopilus funicola</name>
    <dbReference type="NCBI Taxonomy" id="1934379"/>
    <lineage>
        <taxon>Eukaryota</taxon>
        <taxon>Fungi</taxon>
        <taxon>Dikarya</taxon>
        <taxon>Ascomycota</taxon>
        <taxon>Pezizomycotina</taxon>
        <taxon>Sordariomycetes</taxon>
        <taxon>Sordariomycetidae</taxon>
        <taxon>Sordariales</taxon>
        <taxon>Chaetomiaceae</taxon>
        <taxon>Dichotomopilus</taxon>
    </lineage>
</organism>
<reference evidence="3" key="2">
    <citation type="submission" date="2023-05" db="EMBL/GenBank/DDBJ databases">
        <authorList>
            <consortium name="Lawrence Berkeley National Laboratory"/>
            <person name="Steindorff A."/>
            <person name="Hensen N."/>
            <person name="Bonometti L."/>
            <person name="Westerberg I."/>
            <person name="Brannstrom I.O."/>
            <person name="Guillou S."/>
            <person name="Cros-Aarteil S."/>
            <person name="Calhoun S."/>
            <person name="Haridas S."/>
            <person name="Kuo A."/>
            <person name="Mondo S."/>
            <person name="Pangilinan J."/>
            <person name="Riley R."/>
            <person name="Labutti K."/>
            <person name="Andreopoulos B."/>
            <person name="Lipzen A."/>
            <person name="Chen C."/>
            <person name="Yanf M."/>
            <person name="Daum C."/>
            <person name="Ng V."/>
            <person name="Clum A."/>
            <person name="Ohm R."/>
            <person name="Martin F."/>
            <person name="Silar P."/>
            <person name="Natvig D."/>
            <person name="Lalanne C."/>
            <person name="Gautier V."/>
            <person name="Ament-Velasquez S.L."/>
            <person name="Kruys A."/>
            <person name="Hutchinson M.I."/>
            <person name="Powell A.J."/>
            <person name="Barry K."/>
            <person name="Miller A.N."/>
            <person name="Grigoriev I.V."/>
            <person name="Debuchy R."/>
            <person name="Gladieux P."/>
            <person name="Thoren M.H."/>
            <person name="Johannesson H."/>
        </authorList>
    </citation>
    <scope>NUCLEOTIDE SEQUENCE</scope>
    <source>
        <strain evidence="3">CBS 141.50</strain>
    </source>
</reference>
<protein>
    <submittedName>
        <fullName evidence="3">Alpha/beta hydrolase family-domain-containing protein</fullName>
    </submittedName>
</protein>
<keyword evidence="4" id="KW-1185">Reference proteome</keyword>